<dbReference type="Proteomes" id="UP000886595">
    <property type="component" value="Unassembled WGS sequence"/>
</dbReference>
<dbReference type="AlphaFoldDB" id="A0A8X7WJ02"/>
<protein>
    <submittedName>
        <fullName evidence="1">Uncharacterized protein</fullName>
    </submittedName>
</protein>
<evidence type="ECO:0000313" key="2">
    <source>
        <dbReference type="Proteomes" id="UP000886595"/>
    </source>
</evidence>
<dbReference type="EMBL" id="JAAMPC010000001">
    <property type="protein sequence ID" value="KAG2329715.1"/>
    <property type="molecule type" value="Genomic_DNA"/>
</dbReference>
<dbReference type="OrthoDB" id="1935089at2759"/>
<organism evidence="1 2">
    <name type="scientific">Brassica carinata</name>
    <name type="common">Ethiopian mustard</name>
    <name type="synonym">Abyssinian cabbage</name>
    <dbReference type="NCBI Taxonomy" id="52824"/>
    <lineage>
        <taxon>Eukaryota</taxon>
        <taxon>Viridiplantae</taxon>
        <taxon>Streptophyta</taxon>
        <taxon>Embryophyta</taxon>
        <taxon>Tracheophyta</taxon>
        <taxon>Spermatophyta</taxon>
        <taxon>Magnoliopsida</taxon>
        <taxon>eudicotyledons</taxon>
        <taxon>Gunneridae</taxon>
        <taxon>Pentapetalae</taxon>
        <taxon>rosids</taxon>
        <taxon>malvids</taxon>
        <taxon>Brassicales</taxon>
        <taxon>Brassicaceae</taxon>
        <taxon>Brassiceae</taxon>
        <taxon>Brassica</taxon>
    </lineage>
</organism>
<accession>A0A8X7WJ02</accession>
<comment type="caution">
    <text evidence="1">The sequence shown here is derived from an EMBL/GenBank/DDBJ whole genome shotgun (WGS) entry which is preliminary data.</text>
</comment>
<sequence>MADMNKVPKTLAQNNPLFGVLEEDQVGTDPLTGRPKIAKDVLEEMRRFLLSDTGEDLSIKIDKVKKSVREAENNPISQKTILKLESVPIITHVLDKGKGPVFDYGNKEVYHANWDLNVNLNKLMAASMKANRGSFPLRDPLSITFYGSLSDWPTVFRAGFLELCSFGAVRKKVNVRRRPPRAQRQNNQVAQGQNNQLVLVPAKGIQSSERREGKQEVGSRKQKKAEQGTEVFDLQVWLGYDSVFTVDPVGLSGGLALFWNKNIKNGSVLSRWKRKRNFNTKDKITLLQQSLEWFRSRDFPCRFMVESVRKELLHAYKEGDSFWRHKSRDKWLAFGDRSSKFFHGSVKTSRSRNHISKLKEKNNQDQWSDGAKAEVVVDYFTDLFKSPNPRPYDPASEKQVTKKIQEVFETGVMPMDWNLTYLCLYFNNGEFLNAPMGERPSYAWRSVMFGRELLQRGLRHRFGSGVNTCVWLDKWIVTWWKDSEHHGLKILLLILI</sequence>
<keyword evidence="2" id="KW-1185">Reference proteome</keyword>
<evidence type="ECO:0000313" key="1">
    <source>
        <dbReference type="EMBL" id="KAG2329715.1"/>
    </source>
</evidence>
<name>A0A8X7WJ02_BRACI</name>
<gene>
    <name evidence="1" type="ORF">Bca52824_000895</name>
</gene>
<reference evidence="1 2" key="1">
    <citation type="submission" date="2020-02" db="EMBL/GenBank/DDBJ databases">
        <authorList>
            <person name="Ma Q."/>
            <person name="Huang Y."/>
            <person name="Song X."/>
            <person name="Pei D."/>
        </authorList>
    </citation>
    <scope>NUCLEOTIDE SEQUENCE [LARGE SCALE GENOMIC DNA]</scope>
    <source>
        <strain evidence="1">Sxm20200214</strain>
        <tissue evidence="1">Leaf</tissue>
    </source>
</reference>
<proteinExistence type="predicted"/>